<sequence>MGSTTGGVGGAMEGKLPAVRLRRVQWTMVDERCELQEEKMEYVRWFHRHEPRGNQSGPYLGRFNNYSSILTVHFEVIDG</sequence>
<evidence type="ECO:0000313" key="1">
    <source>
        <dbReference type="EMBL" id="KAF0932044.1"/>
    </source>
</evidence>
<dbReference type="EMBL" id="SPHZ02000001">
    <property type="protein sequence ID" value="KAF0932044.1"/>
    <property type="molecule type" value="Genomic_DNA"/>
</dbReference>
<evidence type="ECO:0000313" key="2">
    <source>
        <dbReference type="Proteomes" id="UP000479710"/>
    </source>
</evidence>
<keyword evidence="2" id="KW-1185">Reference proteome</keyword>
<dbReference type="AlphaFoldDB" id="A0A6G1F5A1"/>
<accession>A0A6G1F5A1</accession>
<organism evidence="1 2">
    <name type="scientific">Oryza meyeriana var. granulata</name>
    <dbReference type="NCBI Taxonomy" id="110450"/>
    <lineage>
        <taxon>Eukaryota</taxon>
        <taxon>Viridiplantae</taxon>
        <taxon>Streptophyta</taxon>
        <taxon>Embryophyta</taxon>
        <taxon>Tracheophyta</taxon>
        <taxon>Spermatophyta</taxon>
        <taxon>Magnoliopsida</taxon>
        <taxon>Liliopsida</taxon>
        <taxon>Poales</taxon>
        <taxon>Poaceae</taxon>
        <taxon>BOP clade</taxon>
        <taxon>Oryzoideae</taxon>
        <taxon>Oryzeae</taxon>
        <taxon>Oryzinae</taxon>
        <taxon>Oryza</taxon>
        <taxon>Oryza meyeriana</taxon>
    </lineage>
</organism>
<protein>
    <submittedName>
        <fullName evidence="1">Uncharacterized protein</fullName>
    </submittedName>
</protein>
<proteinExistence type="predicted"/>
<name>A0A6G1F5A1_9ORYZ</name>
<comment type="caution">
    <text evidence="1">The sequence shown here is derived from an EMBL/GenBank/DDBJ whole genome shotgun (WGS) entry which is preliminary data.</text>
</comment>
<dbReference type="Proteomes" id="UP000479710">
    <property type="component" value="Unassembled WGS sequence"/>
</dbReference>
<gene>
    <name evidence="1" type="ORF">E2562_007849</name>
</gene>
<reference evidence="1 2" key="1">
    <citation type="submission" date="2019-11" db="EMBL/GenBank/DDBJ databases">
        <title>Whole genome sequence of Oryza granulata.</title>
        <authorList>
            <person name="Li W."/>
        </authorList>
    </citation>
    <scope>NUCLEOTIDE SEQUENCE [LARGE SCALE GENOMIC DNA]</scope>
    <source>
        <strain evidence="2">cv. Menghai</strain>
        <tissue evidence="1">Leaf</tissue>
    </source>
</reference>